<evidence type="ECO:0000256" key="6">
    <source>
        <dbReference type="ARBA" id="ARBA00022781"/>
    </source>
</evidence>
<evidence type="ECO:0000256" key="12">
    <source>
        <dbReference type="RuleBase" id="RU000483"/>
    </source>
</evidence>
<keyword evidence="11" id="KW-1003">Cell membrane</keyword>
<dbReference type="NCBIfam" id="TIGR01131">
    <property type="entry name" value="ATP_synt_6_or_A"/>
    <property type="match status" value="1"/>
</dbReference>
<keyword evidence="10 11" id="KW-0066">ATP synthesis</keyword>
<comment type="subcellular location">
    <subcellularLocation>
        <location evidence="11 12">Cell membrane</location>
        <topology evidence="11 12">Multi-pass membrane protein</topology>
    </subcellularLocation>
    <subcellularLocation>
        <location evidence="1">Membrane</location>
        <topology evidence="1">Multi-pass membrane protein</topology>
    </subcellularLocation>
</comment>
<reference evidence="13 14" key="1">
    <citation type="submission" date="2024-11" db="EMBL/GenBank/DDBJ databases">
        <authorList>
            <person name="Heng Y.C."/>
            <person name="Lim A.C.H."/>
            <person name="Lee J.K.Y."/>
            <person name="Kittelmann S."/>
        </authorList>
    </citation>
    <scope>NUCLEOTIDE SEQUENCE [LARGE SCALE GENOMIC DNA]</scope>
    <source>
        <strain evidence="13 14">WILCCON 0114</strain>
    </source>
</reference>
<evidence type="ECO:0000256" key="2">
    <source>
        <dbReference type="ARBA" id="ARBA00006810"/>
    </source>
</evidence>
<keyword evidence="14" id="KW-1185">Reference proteome</keyword>
<keyword evidence="5 11" id="KW-0812">Transmembrane</keyword>
<keyword evidence="9 11" id="KW-0472">Membrane</keyword>
<evidence type="ECO:0000256" key="5">
    <source>
        <dbReference type="ARBA" id="ARBA00022692"/>
    </source>
</evidence>
<dbReference type="Pfam" id="PF00119">
    <property type="entry name" value="ATP-synt_A"/>
    <property type="match status" value="1"/>
</dbReference>
<dbReference type="SUPFAM" id="SSF81336">
    <property type="entry name" value="F1F0 ATP synthase subunit A"/>
    <property type="match status" value="1"/>
</dbReference>
<keyword evidence="4 11" id="KW-0138">CF(0)</keyword>
<evidence type="ECO:0000256" key="4">
    <source>
        <dbReference type="ARBA" id="ARBA00022547"/>
    </source>
</evidence>
<dbReference type="InterPro" id="IPR000568">
    <property type="entry name" value="ATP_synth_F0_asu"/>
</dbReference>
<dbReference type="Gene3D" id="1.20.120.220">
    <property type="entry name" value="ATP synthase, F0 complex, subunit A"/>
    <property type="match status" value="1"/>
</dbReference>
<comment type="similarity">
    <text evidence="2 11 12">Belongs to the ATPase A chain family.</text>
</comment>
<dbReference type="PANTHER" id="PTHR42823">
    <property type="entry name" value="ATP SYNTHASE SUBUNIT A, CHLOROPLASTIC"/>
    <property type="match status" value="1"/>
</dbReference>
<feature type="transmembrane region" description="Helical" evidence="11">
    <location>
        <begin position="193"/>
        <end position="211"/>
    </location>
</feature>
<dbReference type="HAMAP" id="MF_01393">
    <property type="entry name" value="ATP_synth_a_bact"/>
    <property type="match status" value="1"/>
</dbReference>
<evidence type="ECO:0000256" key="8">
    <source>
        <dbReference type="ARBA" id="ARBA00023065"/>
    </source>
</evidence>
<gene>
    <name evidence="11" type="primary">atpB</name>
    <name evidence="13" type="ORF">ACJDT4_08650</name>
</gene>
<keyword evidence="8 11" id="KW-0406">Ion transport</keyword>
<accession>A0ABW8TDC0</accession>
<keyword evidence="7 11" id="KW-1133">Transmembrane helix</keyword>
<evidence type="ECO:0000256" key="9">
    <source>
        <dbReference type="ARBA" id="ARBA00023136"/>
    </source>
</evidence>
<dbReference type="NCBIfam" id="NF004484">
    <property type="entry name" value="PRK05815.3-2"/>
    <property type="match status" value="1"/>
</dbReference>
<dbReference type="InterPro" id="IPR035908">
    <property type="entry name" value="F0_ATP_A_sf"/>
</dbReference>
<evidence type="ECO:0000256" key="11">
    <source>
        <dbReference type="HAMAP-Rule" id="MF_01393"/>
    </source>
</evidence>
<evidence type="ECO:0000256" key="10">
    <source>
        <dbReference type="ARBA" id="ARBA00023310"/>
    </source>
</evidence>
<organism evidence="13 14">
    <name type="scientific">Clostridium neuense</name>
    <dbReference type="NCBI Taxonomy" id="1728934"/>
    <lineage>
        <taxon>Bacteria</taxon>
        <taxon>Bacillati</taxon>
        <taxon>Bacillota</taxon>
        <taxon>Clostridia</taxon>
        <taxon>Eubacteriales</taxon>
        <taxon>Clostridiaceae</taxon>
        <taxon>Clostridium</taxon>
    </lineage>
</organism>
<sequence>MEEIKPLFGNFKGISTGIGVQWAIMILVILIAWLLTRNLNKVPDKKQSAVEIVVEAINNLVKENMGESYKVFIPFVGTLAIFILLMNFAGLVGATVPTEDISVTAGLAVITFFLIQATAIKRNGLVKYFTAFGKPMPFLLPINILERFTTPLSLCLRLFGNMTAGGVVLGLVYKGMGHFAFVVPVPLHAFFDVFDGGLQMIVFVMLTMINIKITAEE</sequence>
<dbReference type="CDD" id="cd00310">
    <property type="entry name" value="ATP-synt_Fo_a_6"/>
    <property type="match status" value="1"/>
</dbReference>
<proteinExistence type="inferred from homology"/>
<comment type="caution">
    <text evidence="13">The sequence shown here is derived from an EMBL/GenBank/DDBJ whole genome shotgun (WGS) entry which is preliminary data.</text>
</comment>
<protein>
    <recommendedName>
        <fullName evidence="11 12">ATP synthase subunit a</fullName>
    </recommendedName>
    <alternativeName>
        <fullName evidence="11">ATP synthase F0 sector subunit a</fullName>
    </alternativeName>
    <alternativeName>
        <fullName evidence="11">F-ATPase subunit 6</fullName>
    </alternativeName>
</protein>
<dbReference type="Proteomes" id="UP001623592">
    <property type="component" value="Unassembled WGS sequence"/>
</dbReference>
<feature type="transmembrane region" description="Helical" evidence="11">
    <location>
        <begin position="71"/>
        <end position="95"/>
    </location>
</feature>
<comment type="function">
    <text evidence="11 12">Key component of the proton channel; it plays a direct role in the translocation of protons across the membrane.</text>
</comment>
<feature type="transmembrane region" description="Helical" evidence="11">
    <location>
        <begin position="20"/>
        <end position="36"/>
    </location>
</feature>
<feature type="transmembrane region" description="Helical" evidence="11">
    <location>
        <begin position="101"/>
        <end position="120"/>
    </location>
</feature>
<evidence type="ECO:0000313" key="14">
    <source>
        <dbReference type="Proteomes" id="UP001623592"/>
    </source>
</evidence>
<evidence type="ECO:0000256" key="1">
    <source>
        <dbReference type="ARBA" id="ARBA00004141"/>
    </source>
</evidence>
<name>A0ABW8TDC0_9CLOT</name>
<evidence type="ECO:0000256" key="7">
    <source>
        <dbReference type="ARBA" id="ARBA00022989"/>
    </source>
</evidence>
<dbReference type="RefSeq" id="WP_406787157.1">
    <property type="nucleotide sequence ID" value="NZ_JBJIAA010000006.1"/>
</dbReference>
<dbReference type="PANTHER" id="PTHR42823:SF3">
    <property type="entry name" value="ATP SYNTHASE SUBUNIT A, CHLOROPLASTIC"/>
    <property type="match status" value="1"/>
</dbReference>
<dbReference type="EMBL" id="JBJIAA010000006">
    <property type="protein sequence ID" value="MFL0250488.1"/>
    <property type="molecule type" value="Genomic_DNA"/>
</dbReference>
<evidence type="ECO:0000256" key="3">
    <source>
        <dbReference type="ARBA" id="ARBA00022448"/>
    </source>
</evidence>
<evidence type="ECO:0000313" key="13">
    <source>
        <dbReference type="EMBL" id="MFL0250488.1"/>
    </source>
</evidence>
<keyword evidence="6 11" id="KW-0375">Hydrogen ion transport</keyword>
<keyword evidence="3 11" id="KW-0813">Transport</keyword>
<dbReference type="PRINTS" id="PR00123">
    <property type="entry name" value="ATPASEA"/>
</dbReference>
<dbReference type="InterPro" id="IPR045082">
    <property type="entry name" value="ATP_syn_F0_a_bact/chloroplast"/>
</dbReference>